<dbReference type="PROSITE" id="PS51186">
    <property type="entry name" value="GNAT"/>
    <property type="match status" value="1"/>
</dbReference>
<name>A3HYV9_9BACT</name>
<dbReference type="RefSeq" id="WP_008199091.1">
    <property type="nucleotide sequence ID" value="NZ_CM001023.1"/>
</dbReference>
<dbReference type="Pfam" id="PF00583">
    <property type="entry name" value="Acetyltransf_1"/>
    <property type="match status" value="1"/>
</dbReference>
<dbReference type="EMBL" id="AAXU02000001">
    <property type="protein sequence ID" value="EAZ80445.1"/>
    <property type="molecule type" value="Genomic_DNA"/>
</dbReference>
<proteinExistence type="predicted"/>
<feature type="domain" description="N-acetyltransferase" evidence="1">
    <location>
        <begin position="1"/>
        <end position="183"/>
    </location>
</feature>
<protein>
    <submittedName>
        <fullName evidence="2">Acetyltransferase, GNAT family</fullName>
    </submittedName>
</protein>
<dbReference type="OrthoDB" id="5109343at2"/>
<dbReference type="Proteomes" id="UP000003919">
    <property type="component" value="Unassembled WGS sequence"/>
</dbReference>
<gene>
    <name evidence="2" type="ORF">ALPR1_05965</name>
</gene>
<evidence type="ECO:0000313" key="2">
    <source>
        <dbReference type="EMBL" id="EAZ80445.1"/>
    </source>
</evidence>
<dbReference type="AlphaFoldDB" id="A3HYV9"/>
<dbReference type="InterPro" id="IPR016181">
    <property type="entry name" value="Acyl_CoA_acyltransferase"/>
</dbReference>
<evidence type="ECO:0000313" key="3">
    <source>
        <dbReference type="Proteomes" id="UP000003919"/>
    </source>
</evidence>
<dbReference type="STRING" id="388413.ALPR1_05965"/>
<dbReference type="eggNOG" id="COG1247">
    <property type="taxonomic scope" value="Bacteria"/>
</dbReference>
<sequence>MKIQQAETELDLVGILDLQRENLLQNISEEEKNEQGFVRVEHNLELLSKLNSIEQHLIAKKGDQVVAYVLAMTKTSRADVPMLVPMFEQFDKIQFKNRPIKDYNYITVGQVCIGKTHRGQGLFSQCYQAYKSFFASKYDFAITEISLSNLRSLKAHQKMGFETIHLFKDEFETWAIVLWDWTDL</sequence>
<dbReference type="HOGENOM" id="CLU_118082_0_0_10"/>
<dbReference type="InterPro" id="IPR000182">
    <property type="entry name" value="GNAT_dom"/>
</dbReference>
<accession>A3HYV9</accession>
<comment type="caution">
    <text evidence="2">The sequence shown here is derived from an EMBL/GenBank/DDBJ whole genome shotgun (WGS) entry which is preliminary data.</text>
</comment>
<keyword evidence="3" id="KW-1185">Reference proteome</keyword>
<reference evidence="2 3" key="1">
    <citation type="journal article" date="2011" name="J. Bacteriol.">
        <title>Complete genome sequence of Algoriphagus sp. PR1, bacterial prey of a colony-forming choanoflagellate.</title>
        <authorList>
            <person name="Alegado R.A."/>
            <person name="Ferriera S."/>
            <person name="Nusbaum C."/>
            <person name="Young S.K."/>
            <person name="Zeng Q."/>
            <person name="Imamovic A."/>
            <person name="Fairclough S.R."/>
            <person name="King N."/>
        </authorList>
    </citation>
    <scope>NUCLEOTIDE SEQUENCE [LARGE SCALE GENOMIC DNA]</scope>
    <source>
        <strain evidence="2 3">PR1</strain>
    </source>
</reference>
<dbReference type="GO" id="GO:0016747">
    <property type="term" value="F:acyltransferase activity, transferring groups other than amino-acyl groups"/>
    <property type="evidence" value="ECO:0007669"/>
    <property type="project" value="InterPro"/>
</dbReference>
<organism evidence="2 3">
    <name type="scientific">Algoriphagus machipongonensis</name>
    <dbReference type="NCBI Taxonomy" id="388413"/>
    <lineage>
        <taxon>Bacteria</taxon>
        <taxon>Pseudomonadati</taxon>
        <taxon>Bacteroidota</taxon>
        <taxon>Cytophagia</taxon>
        <taxon>Cytophagales</taxon>
        <taxon>Cyclobacteriaceae</taxon>
        <taxon>Algoriphagus</taxon>
    </lineage>
</organism>
<dbReference type="SUPFAM" id="SSF55729">
    <property type="entry name" value="Acyl-CoA N-acyltransferases (Nat)"/>
    <property type="match status" value="1"/>
</dbReference>
<dbReference type="Gene3D" id="3.40.630.30">
    <property type="match status" value="1"/>
</dbReference>
<evidence type="ECO:0000259" key="1">
    <source>
        <dbReference type="PROSITE" id="PS51186"/>
    </source>
</evidence>